<keyword evidence="11 13" id="KW-0472">Membrane</keyword>
<dbReference type="GO" id="GO:0045259">
    <property type="term" value="C:proton-transporting ATP synthase complex"/>
    <property type="evidence" value="ECO:0007669"/>
    <property type="project" value="UniProtKB-KW"/>
</dbReference>
<keyword evidence="5 12" id="KW-0138">CF(0)</keyword>
<sequence length="51" mass="6379">MPQMMPLNWMMLYFMFIITLLMFNLMNYYLFNPTKDMTKSSSKIKNLTWKW</sequence>
<proteinExistence type="inferred from homology"/>
<dbReference type="EMBL" id="FJ830540">
    <property type="protein sequence ID" value="ACO07080.1"/>
    <property type="molecule type" value="Genomic_DNA"/>
</dbReference>
<reference evidence="15" key="3">
    <citation type="journal article" date="2018" name="Mol. Biol. Evol.">
        <title>Transoceanic dispersal and plate tectonics shaped global cockroach distributions: evidence from mitochondrial phylogenomics.</title>
        <authorList>
            <person name="Bourguignon T."/>
            <person name="Qian T."/>
            <person name="Ho S.Y.W."/>
            <person name="Juna F."/>
            <person name="Wang Z."/>
            <person name="Arab D.A."/>
            <person name="Cameron S.L."/>
            <person name="Walker J."/>
            <person name="Rentz D."/>
            <person name="Evans T.A."/>
            <person name="Lo N."/>
        </authorList>
    </citation>
    <scope>NUCLEOTIDE SEQUENCE</scope>
</reference>
<dbReference type="GeneID" id="9385139"/>
<keyword evidence="9 12" id="KW-0406">Ion transport</keyword>
<dbReference type="AlphaFoldDB" id="D8L5B7"/>
<evidence type="ECO:0000313" key="15">
    <source>
        <dbReference type="EMBL" id="AVN67800.1"/>
    </source>
</evidence>
<evidence type="ECO:0000256" key="13">
    <source>
        <dbReference type="SAM" id="Phobius"/>
    </source>
</evidence>
<evidence type="ECO:0000256" key="2">
    <source>
        <dbReference type="ARBA" id="ARBA00008892"/>
    </source>
</evidence>
<comment type="similarity">
    <text evidence="2 12">Belongs to the ATPase protein 8 family.</text>
</comment>
<dbReference type="Pfam" id="PF00895">
    <property type="entry name" value="ATP-synt_8"/>
    <property type="match status" value="1"/>
</dbReference>
<evidence type="ECO:0000256" key="10">
    <source>
        <dbReference type="ARBA" id="ARBA00023128"/>
    </source>
</evidence>
<geneLocation type="mitochondrion" evidence="14"/>
<evidence type="ECO:0000256" key="6">
    <source>
        <dbReference type="ARBA" id="ARBA00022692"/>
    </source>
</evidence>
<feature type="transmembrane region" description="Helical" evidence="13">
    <location>
        <begin position="12"/>
        <end position="31"/>
    </location>
</feature>
<dbReference type="GO" id="GO:0015986">
    <property type="term" value="P:proton motive force-driven ATP synthesis"/>
    <property type="evidence" value="ECO:0007669"/>
    <property type="project" value="InterPro"/>
</dbReference>
<gene>
    <name evidence="14" type="primary">ATP8</name>
    <name evidence="15" type="synonym">atp8</name>
</gene>
<dbReference type="GO" id="GO:0015078">
    <property type="term" value="F:proton transmembrane transporter activity"/>
    <property type="evidence" value="ECO:0007669"/>
    <property type="project" value="InterPro"/>
</dbReference>
<evidence type="ECO:0000256" key="3">
    <source>
        <dbReference type="ARBA" id="ARBA00011291"/>
    </source>
</evidence>
<keyword evidence="6 12" id="KW-0812">Transmembrane</keyword>
<protein>
    <recommendedName>
        <fullName evidence="12">ATP synthase complex subunit 8</fullName>
    </recommendedName>
</protein>
<evidence type="ECO:0000256" key="11">
    <source>
        <dbReference type="ARBA" id="ARBA00023136"/>
    </source>
</evidence>
<evidence type="ECO:0000256" key="1">
    <source>
        <dbReference type="ARBA" id="ARBA00004304"/>
    </source>
</evidence>
<keyword evidence="4 12" id="KW-0813">Transport</keyword>
<reference evidence="14" key="2">
    <citation type="journal article" date="2010" name="Mol. Biol. Rep.">
        <title>The complete mitochondrial genome of the cockroach Eupolyphaga sinensis (Blattaria: Polyphagidae) and the phylogenetic relationships within the Dictyoptera.</title>
        <authorList>
            <person name="Zhang Y.Y."/>
            <person name="Xuan W.J."/>
            <person name="Zhao J.L."/>
            <person name="Zhu C.D."/>
            <person name="Jiang G.F."/>
        </authorList>
    </citation>
    <scope>NUCLEOTIDE SEQUENCE</scope>
</reference>
<evidence type="ECO:0000256" key="12">
    <source>
        <dbReference type="RuleBase" id="RU003661"/>
    </source>
</evidence>
<evidence type="ECO:0000313" key="14">
    <source>
        <dbReference type="EMBL" id="ACO07080.1"/>
    </source>
</evidence>
<accession>D8L5B7</accession>
<keyword evidence="8 13" id="KW-1133">Transmembrane helix</keyword>
<evidence type="ECO:0000256" key="4">
    <source>
        <dbReference type="ARBA" id="ARBA00022448"/>
    </source>
</evidence>
<keyword evidence="7 12" id="KW-0375">Hydrogen ion transport</keyword>
<name>D8L5B7_9NEOP</name>
<dbReference type="RefSeq" id="YP_003734731.1">
    <property type="nucleotide sequence ID" value="NC_014274.1"/>
</dbReference>
<comment type="subunit">
    <text evidence="3">F-type ATPases have 2 components, CF(1) - the catalytic core - and CF(0) - the membrane proton channel.</text>
</comment>
<keyword evidence="10 12" id="KW-0496">Mitochondrion</keyword>
<evidence type="ECO:0000256" key="5">
    <source>
        <dbReference type="ARBA" id="ARBA00022547"/>
    </source>
</evidence>
<dbReference type="CTD" id="4509"/>
<evidence type="ECO:0000256" key="9">
    <source>
        <dbReference type="ARBA" id="ARBA00023065"/>
    </source>
</evidence>
<dbReference type="InterPro" id="IPR001421">
    <property type="entry name" value="ATP8_metazoa"/>
</dbReference>
<reference evidence="14" key="1">
    <citation type="submission" date="2009-03" db="EMBL/GenBank/DDBJ databases">
        <authorList>
            <person name="Zhang Y.Yan."/>
            <person name="Jiang G.Fang."/>
        </authorList>
    </citation>
    <scope>NUCLEOTIDE SEQUENCE</scope>
</reference>
<evidence type="ECO:0000256" key="8">
    <source>
        <dbReference type="ARBA" id="ARBA00022989"/>
    </source>
</evidence>
<dbReference type="GO" id="GO:0031966">
    <property type="term" value="C:mitochondrial membrane"/>
    <property type="evidence" value="ECO:0007669"/>
    <property type="project" value="UniProtKB-SubCell"/>
</dbReference>
<dbReference type="EMBL" id="MG882184">
    <property type="protein sequence ID" value="AVN67800.1"/>
    <property type="molecule type" value="Genomic_DNA"/>
</dbReference>
<organism evidence="14">
    <name type="scientific">Eupolyphaga sinensis</name>
    <dbReference type="NCBI Taxonomy" id="367774"/>
    <lineage>
        <taxon>Eukaryota</taxon>
        <taxon>Metazoa</taxon>
        <taxon>Ecdysozoa</taxon>
        <taxon>Arthropoda</taxon>
        <taxon>Hexapoda</taxon>
        <taxon>Insecta</taxon>
        <taxon>Pterygota</taxon>
        <taxon>Neoptera</taxon>
        <taxon>Polyneoptera</taxon>
        <taxon>Dictyoptera</taxon>
        <taxon>Blattodea</taxon>
        <taxon>Corydioidea</taxon>
        <taxon>Corydiidae</taxon>
        <taxon>Eupolyphaga</taxon>
    </lineage>
</organism>
<evidence type="ECO:0000256" key="7">
    <source>
        <dbReference type="ARBA" id="ARBA00022781"/>
    </source>
</evidence>
<comment type="subcellular location">
    <subcellularLocation>
        <location evidence="1 12">Mitochondrion membrane</location>
        <topology evidence="1 12">Single-pass membrane protein</topology>
    </subcellularLocation>
</comment>